<keyword evidence="2 8" id="KW-0963">Cytoplasm</keyword>
<keyword evidence="5 8" id="KW-0547">Nucleotide-binding</keyword>
<evidence type="ECO:0000256" key="8">
    <source>
        <dbReference type="HAMAP-Rule" id="MF_00370"/>
    </source>
</evidence>
<dbReference type="UniPathway" id="UPA00053">
    <property type="reaction ID" value="UER00088"/>
</dbReference>
<dbReference type="InterPro" id="IPR014721">
    <property type="entry name" value="Ribsml_uS5_D2-typ_fold_subgr"/>
</dbReference>
<dbReference type="OrthoDB" id="9602at2157"/>
<dbReference type="InterPro" id="IPR010189">
    <property type="entry name" value="SK_arc"/>
</dbReference>
<gene>
    <name evidence="8" type="primary">aroK</name>
    <name evidence="10" type="ORF">FEJ81_22155</name>
</gene>
<dbReference type="Gene3D" id="3.30.230.10">
    <property type="match status" value="1"/>
</dbReference>
<protein>
    <recommendedName>
        <fullName evidence="8 9">Shikimate kinase</fullName>
        <shortName evidence="8">SK</shortName>
        <ecNumber evidence="8 9">2.7.1.71</ecNumber>
    </recommendedName>
</protein>
<comment type="pathway">
    <text evidence="8">Metabolic intermediate biosynthesis; chorismate biosynthesis; chorismate from D-erythrose 4-phosphate and phosphoenolpyruvate: step 5/7.</text>
</comment>
<organism evidence="10 11">
    <name type="scientific">Natrinema versiforme</name>
    <dbReference type="NCBI Taxonomy" id="88724"/>
    <lineage>
        <taxon>Archaea</taxon>
        <taxon>Methanobacteriati</taxon>
        <taxon>Methanobacteriota</taxon>
        <taxon>Stenosarchaea group</taxon>
        <taxon>Halobacteria</taxon>
        <taxon>Halobacteriales</taxon>
        <taxon>Natrialbaceae</taxon>
        <taxon>Natrinema</taxon>
    </lineage>
</organism>
<dbReference type="PANTHER" id="PTHR20861">
    <property type="entry name" value="HOMOSERINE/4-DIPHOSPHOCYTIDYL-2-C-METHYL-D-ERYTHRITOL KINASE"/>
    <property type="match status" value="1"/>
</dbReference>
<dbReference type="GO" id="GO:0005524">
    <property type="term" value="F:ATP binding"/>
    <property type="evidence" value="ECO:0007669"/>
    <property type="project" value="UniProtKB-UniRule"/>
</dbReference>
<dbReference type="GO" id="GO:0004765">
    <property type="term" value="F:shikimate kinase activity"/>
    <property type="evidence" value="ECO:0007669"/>
    <property type="project" value="UniProtKB-UniRule"/>
</dbReference>
<reference evidence="11" key="1">
    <citation type="submission" date="2019-05" db="EMBL/GenBank/DDBJ databases">
        <title>Genome sequence and methylation pattern of the halophilic Archaeon Natrinema versiforme BOL5-4.</title>
        <authorList>
            <person name="DasSarma P."/>
            <person name="Anton B.P."/>
            <person name="DasSarma S.L."/>
            <person name="Martinez F.L."/>
            <person name="Guzman D."/>
            <person name="Roberts R.J."/>
            <person name="DasSarma S."/>
        </authorList>
    </citation>
    <scope>NUCLEOTIDE SEQUENCE [LARGE SCALE GENOMIC DNA]</scope>
    <source>
        <strain evidence="11">BOL5-4</strain>
        <plasmid evidence="11">pnve414</plasmid>
    </source>
</reference>
<evidence type="ECO:0000256" key="6">
    <source>
        <dbReference type="ARBA" id="ARBA00022777"/>
    </source>
</evidence>
<dbReference type="EC" id="2.7.1.71" evidence="8 9"/>
<evidence type="ECO:0000256" key="2">
    <source>
        <dbReference type="ARBA" id="ARBA00022490"/>
    </source>
</evidence>
<evidence type="ECO:0000256" key="5">
    <source>
        <dbReference type="ARBA" id="ARBA00022741"/>
    </source>
</evidence>
<dbReference type="Proteomes" id="UP000302218">
    <property type="component" value="Plasmid pNVE414"/>
</dbReference>
<comment type="subcellular location">
    <subcellularLocation>
        <location evidence="1 8">Cytoplasm</location>
    </subcellularLocation>
</comment>
<keyword evidence="4 8" id="KW-0808">Transferase</keyword>
<dbReference type="GO" id="GO:0008652">
    <property type="term" value="P:amino acid biosynthetic process"/>
    <property type="evidence" value="ECO:0007669"/>
    <property type="project" value="UniProtKB-KW"/>
</dbReference>
<evidence type="ECO:0000313" key="10">
    <source>
        <dbReference type="EMBL" id="QCS44980.1"/>
    </source>
</evidence>
<accession>A0A4P8WNB0</accession>
<geneLocation type="plasmid" evidence="11">
    <name>pnve414</name>
</geneLocation>
<dbReference type="GeneID" id="40268037"/>
<sequence>MKGHATAPAAGTILSPLANGFGSAFAIDMYSTATVELNDSGSISSEVSTTENGSESLSNLSERCLEACIETVGDNQGGSVYVETEVPLNSGLNATSATANAVVLATVDALGMSIGEGSAQDTSDTSGSHESRDSLPLIDVAKLAVTATEDSDVIIPSTFDSATASLFGGITVTDNIENEIIQRDQAEWDVLVWLPAKLMSGEIDYERCKRLTIIADQILELIQKERYTDAMMLNGFAFSSALRFPSQPIVEALPLTNGVTVSGTGPSYIAVGKTSTLEKVRQYWELRKGSVVETAAVRDGAQIV</sequence>
<keyword evidence="3 8" id="KW-0028">Amino-acid biosynthesis</keyword>
<evidence type="ECO:0000256" key="9">
    <source>
        <dbReference type="NCBIfam" id="TIGR01920"/>
    </source>
</evidence>
<keyword evidence="6 8" id="KW-0418">Kinase</keyword>
<name>A0A4P8WNB0_9EURY</name>
<dbReference type="AlphaFoldDB" id="A0A4P8WNB0"/>
<evidence type="ECO:0000256" key="3">
    <source>
        <dbReference type="ARBA" id="ARBA00022605"/>
    </source>
</evidence>
<proteinExistence type="inferred from homology"/>
<dbReference type="HAMAP" id="MF_00370">
    <property type="entry name" value="Shik_kinase_arch"/>
    <property type="match status" value="1"/>
</dbReference>
<comment type="catalytic activity">
    <reaction evidence="8">
        <text>shikimate + ATP = 3-phosphoshikimate + ADP + H(+)</text>
        <dbReference type="Rhea" id="RHEA:13121"/>
        <dbReference type="ChEBI" id="CHEBI:15378"/>
        <dbReference type="ChEBI" id="CHEBI:30616"/>
        <dbReference type="ChEBI" id="CHEBI:36208"/>
        <dbReference type="ChEBI" id="CHEBI:145989"/>
        <dbReference type="ChEBI" id="CHEBI:456216"/>
        <dbReference type="EC" id="2.7.1.71"/>
    </reaction>
</comment>
<keyword evidence="10" id="KW-0614">Plasmid</keyword>
<dbReference type="GO" id="GO:0009073">
    <property type="term" value="P:aromatic amino acid family biosynthetic process"/>
    <property type="evidence" value="ECO:0007669"/>
    <property type="project" value="UniProtKB-KW"/>
</dbReference>
<evidence type="ECO:0000256" key="7">
    <source>
        <dbReference type="ARBA" id="ARBA00022840"/>
    </source>
</evidence>
<keyword evidence="7 8" id="KW-0067">ATP-binding</keyword>
<dbReference type="GO" id="GO:0005737">
    <property type="term" value="C:cytoplasm"/>
    <property type="evidence" value="ECO:0007669"/>
    <property type="project" value="UniProtKB-SubCell"/>
</dbReference>
<evidence type="ECO:0000256" key="4">
    <source>
        <dbReference type="ARBA" id="ARBA00022679"/>
    </source>
</evidence>
<evidence type="ECO:0000313" key="11">
    <source>
        <dbReference type="Proteomes" id="UP000302218"/>
    </source>
</evidence>
<dbReference type="GO" id="GO:0009423">
    <property type="term" value="P:chorismate biosynthetic process"/>
    <property type="evidence" value="ECO:0007669"/>
    <property type="project" value="UniProtKB-UniRule"/>
</dbReference>
<comment type="similarity">
    <text evidence="8">Belongs to the GHMP kinase family. Archaeal shikimate kinase subfamily.</text>
</comment>
<keyword evidence="8" id="KW-0057">Aromatic amino acid biosynthesis</keyword>
<dbReference type="EMBL" id="CP040332">
    <property type="protein sequence ID" value="QCS44980.1"/>
    <property type="molecule type" value="Genomic_DNA"/>
</dbReference>
<evidence type="ECO:0000256" key="1">
    <source>
        <dbReference type="ARBA" id="ARBA00004496"/>
    </source>
</evidence>
<comment type="caution">
    <text evidence="8">Lacks conserved residue(s) required for the propagation of feature annotation.</text>
</comment>
<dbReference type="InterPro" id="IPR020568">
    <property type="entry name" value="Ribosomal_Su5_D2-typ_SF"/>
</dbReference>
<dbReference type="NCBIfam" id="TIGR01920">
    <property type="entry name" value="Shik_kin_archae"/>
    <property type="match status" value="1"/>
</dbReference>
<dbReference type="PANTHER" id="PTHR20861:SF3">
    <property type="entry name" value="SHIKIMATE KINASE"/>
    <property type="match status" value="1"/>
</dbReference>
<dbReference type="RefSeq" id="WP_138247369.1">
    <property type="nucleotide sequence ID" value="NZ_CP040332.1"/>
</dbReference>
<dbReference type="KEGG" id="nvr:FEJ81_22155"/>
<dbReference type="SUPFAM" id="SSF54211">
    <property type="entry name" value="Ribosomal protein S5 domain 2-like"/>
    <property type="match status" value="1"/>
</dbReference>